<keyword evidence="3" id="KW-0963">Cytoplasm</keyword>
<evidence type="ECO:0000259" key="7">
    <source>
        <dbReference type="PROSITE" id="PS51094"/>
    </source>
</evidence>
<proteinExistence type="predicted"/>
<dbReference type="EMBL" id="ACGK02000001">
    <property type="protein sequence ID" value="EGF23261.1"/>
    <property type="molecule type" value="Genomic_DNA"/>
</dbReference>
<dbReference type="GO" id="GO:0005737">
    <property type="term" value="C:cytoplasm"/>
    <property type="evidence" value="ECO:0007669"/>
    <property type="project" value="UniProtKB-SubCell"/>
</dbReference>
<dbReference type="InterPro" id="IPR016152">
    <property type="entry name" value="PTrfase/Anion_transptr"/>
</dbReference>
<keyword evidence="6" id="KW-0418">Kinase</keyword>
<accession>F1T3G7</accession>
<name>F1T3G7_9ACTN</name>
<evidence type="ECO:0000256" key="5">
    <source>
        <dbReference type="ARBA" id="ARBA00022683"/>
    </source>
</evidence>
<feature type="domain" description="PTS EIIA type-2" evidence="7">
    <location>
        <begin position="5"/>
        <end position="147"/>
    </location>
</feature>
<dbReference type="GO" id="GO:0016301">
    <property type="term" value="F:kinase activity"/>
    <property type="evidence" value="ECO:0007669"/>
    <property type="project" value="UniProtKB-KW"/>
</dbReference>
<evidence type="ECO:0000256" key="4">
    <source>
        <dbReference type="ARBA" id="ARBA00022679"/>
    </source>
</evidence>
<dbReference type="GO" id="GO:0009401">
    <property type="term" value="P:phosphoenolpyruvate-dependent sugar phosphotransferase system"/>
    <property type="evidence" value="ECO:0007669"/>
    <property type="project" value="UniProtKB-KW"/>
</dbReference>
<keyword evidence="2" id="KW-0813">Transport</keyword>
<dbReference type="Pfam" id="PF00359">
    <property type="entry name" value="PTS_EIIA_2"/>
    <property type="match status" value="1"/>
</dbReference>
<evidence type="ECO:0000256" key="3">
    <source>
        <dbReference type="ARBA" id="ARBA00022490"/>
    </source>
</evidence>
<evidence type="ECO:0000313" key="9">
    <source>
        <dbReference type="Proteomes" id="UP000005947"/>
    </source>
</evidence>
<dbReference type="GeneID" id="93210965"/>
<evidence type="ECO:0000256" key="6">
    <source>
        <dbReference type="ARBA" id="ARBA00022777"/>
    </source>
</evidence>
<dbReference type="PANTHER" id="PTHR36203:SF4">
    <property type="entry name" value="MANNITOL-SPECIFIC CRYPTIC PHOSPHOTRANSFERASE ENZYME IIA COMPONENT"/>
    <property type="match status" value="1"/>
</dbReference>
<reference evidence="8 9" key="1">
    <citation type="submission" date="2011-02" db="EMBL/GenBank/DDBJ databases">
        <authorList>
            <person name="Muzny D."/>
            <person name="Qin X."/>
            <person name="Buhay C."/>
            <person name="Dugan-Rocha S."/>
            <person name="Ding Y."/>
            <person name="Chen G."/>
            <person name="Hawes A."/>
            <person name="Holder M."/>
            <person name="Jhangiani S."/>
            <person name="Johnson A."/>
            <person name="Khan Z."/>
            <person name="Li Z."/>
            <person name="Liu W."/>
            <person name="Liu X."/>
            <person name="Perez L."/>
            <person name="Shen H."/>
            <person name="Wang Q."/>
            <person name="Watt J."/>
            <person name="Xi L."/>
            <person name="Xin Y."/>
            <person name="Zhou J."/>
            <person name="Deng J."/>
            <person name="Jiang H."/>
            <person name="Liu Y."/>
            <person name="Qu J."/>
            <person name="Song X.-Z."/>
            <person name="Zhang L."/>
            <person name="Villasana D."/>
            <person name="Johnson A."/>
            <person name="Liu J."/>
            <person name="Liyanage D."/>
            <person name="Lorensuhewa L."/>
            <person name="Robinson T."/>
            <person name="Song A."/>
            <person name="Song B.-B."/>
            <person name="Dinh H."/>
            <person name="Thornton R."/>
            <person name="Coyle M."/>
            <person name="Francisco L."/>
            <person name="Jackson L."/>
            <person name="Javaid M."/>
            <person name="Korchina V."/>
            <person name="Kovar C."/>
            <person name="Mata R."/>
            <person name="Mathew T."/>
            <person name="Ngo R."/>
            <person name="Nguyen L."/>
            <person name="Nguyen N."/>
            <person name="Okwuonu G."/>
            <person name="Ongeri F."/>
            <person name="Pham C."/>
            <person name="Simmons D."/>
            <person name="Wilczek-Boney K."/>
            <person name="Hale W."/>
            <person name="Jakkamsetti A."/>
            <person name="Pham P."/>
            <person name="Ruth R."/>
            <person name="San Lucas F."/>
            <person name="Warren J."/>
            <person name="Zhang J."/>
            <person name="Zhao Z."/>
            <person name="Zhou C."/>
            <person name="Zhu D."/>
            <person name="Lee S."/>
            <person name="Bess C."/>
            <person name="Blankenburg K."/>
            <person name="Forbes L."/>
            <person name="Fu Q."/>
            <person name="Gubbala S."/>
            <person name="Hirani K."/>
            <person name="Jayaseelan J.C."/>
            <person name="Lara F."/>
            <person name="Munidasa M."/>
            <person name="Palculict T."/>
            <person name="Patil S."/>
            <person name="Pu L.-L."/>
            <person name="Saada N."/>
            <person name="Tang L."/>
            <person name="Weissenberger G."/>
            <person name="Zhu Y."/>
            <person name="Hemphill L."/>
            <person name="Shang Y."/>
            <person name="Youmans B."/>
            <person name="Ayvaz T."/>
            <person name="Ross M."/>
            <person name="Santibanez J."/>
            <person name="Aqrawi P."/>
            <person name="Gross S."/>
            <person name="Joshi V."/>
            <person name="Fowler G."/>
            <person name="Nazareth L."/>
            <person name="Reid J."/>
            <person name="Worley K."/>
            <person name="Petrosino J."/>
            <person name="Highlander S."/>
            <person name="Gibbs R."/>
        </authorList>
    </citation>
    <scope>NUCLEOTIDE SEQUENCE [LARGE SCALE GENOMIC DNA]</scope>
    <source>
        <strain evidence="8 9">DSM 15829</strain>
    </source>
</reference>
<dbReference type="AlphaFoldDB" id="F1T3G7"/>
<comment type="subcellular location">
    <subcellularLocation>
        <location evidence="1">Cytoplasm</location>
    </subcellularLocation>
</comment>
<comment type="caution">
    <text evidence="8">The sequence shown here is derived from an EMBL/GenBank/DDBJ whole genome shotgun (WGS) entry which is preliminary data.</text>
</comment>
<protein>
    <submittedName>
        <fullName evidence="8">Phosphoenolpyruvate-dependent sugar phosphotransferase system, EIIA 2</fullName>
    </submittedName>
</protein>
<evidence type="ECO:0000256" key="1">
    <source>
        <dbReference type="ARBA" id="ARBA00004496"/>
    </source>
</evidence>
<evidence type="ECO:0000313" key="8">
    <source>
        <dbReference type="EMBL" id="EGF23261.1"/>
    </source>
</evidence>
<dbReference type="InterPro" id="IPR002178">
    <property type="entry name" value="PTS_EIIA_type-2_dom"/>
</dbReference>
<keyword evidence="9" id="KW-1185">Reference proteome</keyword>
<dbReference type="RefSeq" id="WP_006302319.1">
    <property type="nucleotide sequence ID" value="NZ_ACGK02000001.1"/>
</dbReference>
<dbReference type="SUPFAM" id="SSF55804">
    <property type="entry name" value="Phoshotransferase/anion transport protein"/>
    <property type="match status" value="1"/>
</dbReference>
<dbReference type="PROSITE" id="PS51094">
    <property type="entry name" value="PTS_EIIA_TYPE_2"/>
    <property type="match status" value="1"/>
</dbReference>
<dbReference type="eggNOG" id="COG1762">
    <property type="taxonomic scope" value="Bacteria"/>
</dbReference>
<dbReference type="Proteomes" id="UP000005947">
    <property type="component" value="Unassembled WGS sequence"/>
</dbReference>
<keyword evidence="4 8" id="KW-0808">Transferase</keyword>
<keyword evidence="5" id="KW-0598">Phosphotransferase system</keyword>
<dbReference type="CDD" id="cd00211">
    <property type="entry name" value="PTS_IIA_fru"/>
    <property type="match status" value="1"/>
</dbReference>
<dbReference type="OrthoDB" id="1634238at2"/>
<sequence length="149" mass="16289">MTMKEMLKLKNIQIVSACKDWEDSIHVAVQPLVDDGSVTSAYIDGIIANAHEFGPYFVLTPDLALLHARPEQGVIHQQLAVTVVREGVVFKEGNAPVRVLVTLAAQNPNDHIDVMRILATMFACEANITSIAQAQTTQEIYDLFISASA</sequence>
<dbReference type="InterPro" id="IPR051351">
    <property type="entry name" value="Ascorbate-PTS_EIIA_comp"/>
</dbReference>
<dbReference type="PANTHER" id="PTHR36203">
    <property type="entry name" value="ASCORBATE-SPECIFIC PTS SYSTEM EIIA COMPONENT"/>
    <property type="match status" value="1"/>
</dbReference>
<keyword evidence="8" id="KW-0670">Pyruvate</keyword>
<evidence type="ECO:0000256" key="2">
    <source>
        <dbReference type="ARBA" id="ARBA00022448"/>
    </source>
</evidence>
<gene>
    <name evidence="8" type="ORF">HMPREF0091_10208</name>
</gene>
<organism evidence="8 9">
    <name type="scientific">Fannyhessea vaginae DSM 15829</name>
    <dbReference type="NCBI Taxonomy" id="525256"/>
    <lineage>
        <taxon>Bacteria</taxon>
        <taxon>Bacillati</taxon>
        <taxon>Actinomycetota</taxon>
        <taxon>Coriobacteriia</taxon>
        <taxon>Coriobacteriales</taxon>
        <taxon>Atopobiaceae</taxon>
        <taxon>Fannyhessea</taxon>
    </lineage>
</organism>
<dbReference type="Gene3D" id="3.40.930.10">
    <property type="entry name" value="Mannitol-specific EII, Chain A"/>
    <property type="match status" value="1"/>
</dbReference>